<evidence type="ECO:0000256" key="3">
    <source>
        <dbReference type="ARBA" id="ARBA00007661"/>
    </source>
</evidence>
<feature type="compositionally biased region" description="Polar residues" evidence="17">
    <location>
        <begin position="1228"/>
        <end position="1243"/>
    </location>
</feature>
<gene>
    <name evidence="19" type="ORF">RHS04_06877</name>
</gene>
<dbReference type="InterPro" id="IPR002202">
    <property type="entry name" value="HMG_CoA_Rdtase"/>
</dbReference>
<proteinExistence type="inferred from homology"/>
<dbReference type="InterPro" id="IPR023076">
    <property type="entry name" value="HMG_CoA_Rdtase_CS"/>
</dbReference>
<dbReference type="InterPro" id="IPR023074">
    <property type="entry name" value="HMG_CoA_Rdtase_cat_sf"/>
</dbReference>
<dbReference type="GO" id="GO:0005778">
    <property type="term" value="C:peroxisomal membrane"/>
    <property type="evidence" value="ECO:0007669"/>
    <property type="project" value="TreeGrafter"/>
</dbReference>
<dbReference type="InterPro" id="IPR053958">
    <property type="entry name" value="HMGCR/SNAP/NPC1-like_SSD"/>
</dbReference>
<feature type="compositionally biased region" description="Basic and acidic residues" evidence="17">
    <location>
        <begin position="638"/>
        <end position="647"/>
    </location>
</feature>
<evidence type="ECO:0000256" key="7">
    <source>
        <dbReference type="ARBA" id="ARBA00022741"/>
    </source>
</evidence>
<keyword evidence="10" id="KW-0067">ATP-binding</keyword>
<dbReference type="Gene3D" id="3.40.367.20">
    <property type="match status" value="1"/>
</dbReference>
<evidence type="ECO:0000256" key="6">
    <source>
        <dbReference type="ARBA" id="ARBA00022692"/>
    </source>
</evidence>
<dbReference type="InterPro" id="IPR022673">
    <property type="entry name" value="Hexokinase_C"/>
</dbReference>
<name>A0A8H7H308_9AGAM</name>
<keyword evidence="13 16" id="KW-0560">Oxidoreductase</keyword>
<evidence type="ECO:0000256" key="10">
    <source>
        <dbReference type="ARBA" id="ARBA00022840"/>
    </source>
</evidence>
<comment type="similarity">
    <text evidence="4">Belongs to the hexokinase family.</text>
</comment>
<dbReference type="Proteomes" id="UP000650582">
    <property type="component" value="Unassembled WGS sequence"/>
</dbReference>
<keyword evidence="15" id="KW-0324">Glycolysis</keyword>
<feature type="compositionally biased region" description="Pro residues" evidence="17">
    <location>
        <begin position="665"/>
        <end position="679"/>
    </location>
</feature>
<dbReference type="Pfam" id="PF03727">
    <property type="entry name" value="Hexokinase_2"/>
    <property type="match status" value="1"/>
</dbReference>
<dbReference type="GO" id="GO:0015936">
    <property type="term" value="P:coenzyme A metabolic process"/>
    <property type="evidence" value="ECO:0007669"/>
    <property type="project" value="InterPro"/>
</dbReference>
<reference evidence="19" key="1">
    <citation type="submission" date="2020-09" db="EMBL/GenBank/DDBJ databases">
        <title>Comparative genome analyses of four rice-infecting Rhizoctonia solani isolates reveal extensive enrichment of homogalacturonan modification genes.</title>
        <authorList>
            <person name="Lee D.-Y."/>
            <person name="Jeon J."/>
            <person name="Kim K.-T."/>
            <person name="Cheong K."/>
            <person name="Song H."/>
            <person name="Choi G."/>
            <person name="Ko J."/>
            <person name="Opiyo S.O."/>
            <person name="Zuo S."/>
            <person name="Madhav S."/>
            <person name="Lee Y.-H."/>
            <person name="Wang G.-L."/>
        </authorList>
    </citation>
    <scope>NUCLEOTIDE SEQUENCE</scope>
    <source>
        <strain evidence="19">AG1-IA YN-7</strain>
    </source>
</reference>
<dbReference type="PROSITE" id="PS51748">
    <property type="entry name" value="HEXOKINASE_2"/>
    <property type="match status" value="1"/>
</dbReference>
<dbReference type="NCBIfam" id="TIGR00533">
    <property type="entry name" value="HMG_CoA_R_NADP"/>
    <property type="match status" value="1"/>
</dbReference>
<evidence type="ECO:0000256" key="13">
    <source>
        <dbReference type="ARBA" id="ARBA00023002"/>
    </source>
</evidence>
<dbReference type="GO" id="GO:0004396">
    <property type="term" value="F:hexokinase activity"/>
    <property type="evidence" value="ECO:0007669"/>
    <property type="project" value="InterPro"/>
</dbReference>
<dbReference type="FunFam" id="3.30.420.40:FF:000156">
    <property type="entry name" value="Phosphotransferase"/>
    <property type="match status" value="1"/>
</dbReference>
<dbReference type="InterPro" id="IPR004554">
    <property type="entry name" value="HMG_CoA_Rdtase_eu_arc"/>
</dbReference>
<dbReference type="GO" id="GO:0008299">
    <property type="term" value="P:isoprenoid biosynthetic process"/>
    <property type="evidence" value="ECO:0007669"/>
    <property type="project" value="InterPro"/>
</dbReference>
<dbReference type="FunFam" id="3.90.770.10:FF:000001">
    <property type="entry name" value="3-hydroxy-3-methylglutaryl coenzyme A reductase"/>
    <property type="match status" value="1"/>
</dbReference>
<dbReference type="InterPro" id="IPR023282">
    <property type="entry name" value="HMG_CoA_Rdtase_N"/>
</dbReference>
<accession>A0A8H7H308</accession>
<protein>
    <recommendedName>
        <fullName evidence="16">3-hydroxy-3-methylglutaryl coenzyme A reductase</fullName>
        <shortName evidence="16">HMG-CoA reductase</shortName>
        <ecNumber evidence="16">1.1.1.34</ecNumber>
    </recommendedName>
</protein>
<evidence type="ECO:0000256" key="5">
    <source>
        <dbReference type="ARBA" id="ARBA00022679"/>
    </source>
</evidence>
<evidence type="ECO:0000256" key="11">
    <source>
        <dbReference type="ARBA" id="ARBA00022857"/>
    </source>
</evidence>
<dbReference type="Pfam" id="PF00368">
    <property type="entry name" value="HMG-CoA_red"/>
    <property type="match status" value="1"/>
</dbReference>
<dbReference type="CDD" id="cd24087">
    <property type="entry name" value="ASKHA_NBD_HK1-2_fungi"/>
    <property type="match status" value="1"/>
</dbReference>
<dbReference type="Gene3D" id="1.10.3270.10">
    <property type="entry name" value="HMGR, N-terminal domain"/>
    <property type="match status" value="1"/>
</dbReference>
<dbReference type="Gene3D" id="3.30.420.40">
    <property type="match status" value="1"/>
</dbReference>
<keyword evidence="6 16" id="KW-0812">Transmembrane</keyword>
<evidence type="ECO:0000313" key="19">
    <source>
        <dbReference type="EMBL" id="KAF8675062.1"/>
    </source>
</evidence>
<keyword evidence="7" id="KW-0547">Nucleotide-binding</keyword>
<dbReference type="GO" id="GO:0006096">
    <property type="term" value="P:glycolytic process"/>
    <property type="evidence" value="ECO:0007669"/>
    <property type="project" value="UniProtKB-UniPathway"/>
</dbReference>
<dbReference type="PROSITE" id="PS00066">
    <property type="entry name" value="HMG_COA_REDUCTASE_1"/>
    <property type="match status" value="1"/>
</dbReference>
<dbReference type="PRINTS" id="PR00071">
    <property type="entry name" value="HMGCOARDTASE"/>
</dbReference>
<comment type="pathway">
    <text evidence="16">Metabolic intermediate biosynthesis; (R)-mevalonate biosynthesis; (R)-mevalonate from acetyl-CoA: step 3/3.</text>
</comment>
<evidence type="ECO:0000256" key="14">
    <source>
        <dbReference type="ARBA" id="ARBA00023136"/>
    </source>
</evidence>
<evidence type="ECO:0000256" key="4">
    <source>
        <dbReference type="ARBA" id="ARBA00009225"/>
    </source>
</evidence>
<feature type="transmembrane region" description="Helical" evidence="16">
    <location>
        <begin position="463"/>
        <end position="484"/>
    </location>
</feature>
<evidence type="ECO:0000256" key="12">
    <source>
        <dbReference type="ARBA" id="ARBA00022989"/>
    </source>
</evidence>
<dbReference type="UniPathway" id="UPA00109">
    <property type="reaction ID" value="UER00180"/>
</dbReference>
<feature type="region of interest" description="Disordered" evidence="17">
    <location>
        <begin position="638"/>
        <end position="702"/>
    </location>
</feature>
<dbReference type="PANTHER" id="PTHR10572:SF24">
    <property type="entry name" value="3-HYDROXY-3-METHYLGLUTARYL-COENZYME A REDUCTASE"/>
    <property type="match status" value="1"/>
</dbReference>
<evidence type="ECO:0000256" key="9">
    <source>
        <dbReference type="ARBA" id="ARBA00022824"/>
    </source>
</evidence>
<sequence length="1724" mass="185223">MLRGLLRAVSAYPSQQPIEFIVSTFVIVTLAYFQVLHAFKTSEVVVPYSASSARLEPAYARLTGAGWAPADEAQWIASNSKRDLVHMVFQPDVGPTGGLRSQARPENKELSPAMFDTVSNFSRFLCRSYAPNDCVALAESAPEFVYTLKSPMVRPKFLAVVHDVCQQSATANTRTTDPKYELVGESGPDVNAGDRWVGFAIRAMFARFWALAKRADSADILIVLAGYIVMHLTFVNLFLKARKLGSNFWLASTILISSTFAFVISLPLSLLLGIPLDPVALTEALPFLVITVGFDKPLRIARAVFSHPSFTPISGIITPARRASASSPTASALKPSSSSAKTAAQVVREAVDSVGPGVVRDYAIEIAVLGLGAASGVGGLKEFCALAALILACDCAALFTFYVAILNVMTEVNRIKTLRSARRSERERVEESLPVQKRISNTLFGVKGSGADEVESPAARLKLLLIVAFLSLHVLNLCTTLTPATALKRHTYFSHIQRTAQQPPSRVDLSSPIIAAALNQIVNDAGGEALLVRAGPPVHVRVISPLASKKLNASAKDVHFDTSAHSQGRFDSFMSEWSTLVGDPILSKWIVLALAVSVFLNGYLLKGIGSGATSHGFPIKAPGVVTFAGAVDYAAKEEDGKKEEHKPLANGHGTGALQVDTGSDIPPPAPEPSPSPEPPATREREEIAINTPLGTPSGDKASIGRREYDEVLKVFEADGPSTLTDEEIILLGQRGKIAPYALEKVLGDFERAVRIRRALISRASATKTLEASALPMKNYDYARVQGACCENVVGYMPIPLGIAGPLIIDGESYPIPMATAEGTLVASTSRGCKALNAGGGVTTVLTQDAMTRGPAIEFPSVTLAAQAKRWVDSPKGASILRDAFDSTSRFARLQKLKTTIAGRTLYVRFATSTGDAMGMNMISKGTERALETMSEYFPEMSVLALSGNYCTDKKPAAINWIEGRGKSVVAEAVIPGKVVKSVLKTTVADLVNLNIKKNLIGSAMAGSIGGFNAHAANILTAMFLATGQDPAQNVESSNCITLMEAINGGEDLLMTCSMPSIECGTVGGGTILEPQGAMLDMLGLRGAHPTSPGHNARRLARVICAAVMAGELSLMSALAAGHLIKAHMAHNRSAPATPLASRPMTPMFAPLTTPPVRSGSVSNGSLPNGNVIPGRDGGGIVAWGAGIRTNDHQRPPTTMASAIKPLMPHLTDDDMVKAIRRPSFHHSPGNSRRGSGSLMTPSGMTLAYHTRTQDGNELPHATKKTMTDHLRKYESLFTLTPQRMRMIVDSFDETLEKGLAEYDQVVPMIPAFVFGWPHGQESGDYLAVDLGGTNLRVCLVTLLTNGKFEITQTKYRLTEEQKQEDGEKLFDFCAECLKTFIQSHLGEGLQLGPDGALPLGFTFSYPCAQDRIDHGKLIRWTKGFGAPNTEGRDVAEMFRKSLEKAQVPIKMTALINDTTGTLIASSYVNPRTKIAVILGTGCNAAYMEKVSNIPKIKHLGLPDDELMAINCEWGAFDSFEHQHLPRTKYDVIVDETSNKPGEQAFEKLISGRYLGEILRLIVCELIDEGVLFLGQNTYKIEKAYSFDTAFLSLMESDPTDELLTIVGIFTHFYGIETTLAERQFFRALAKLVGRRAARLSACGIAALVTKGGYLDEGCSVAADGSLYSKYPGFADRVHEALTDIFGDKGKNIVTHHAEDGSGMGAALIAAMTAERRSKQLYNNC</sequence>
<dbReference type="InterPro" id="IPR022672">
    <property type="entry name" value="Hexokinase_N"/>
</dbReference>
<dbReference type="GO" id="GO:0005524">
    <property type="term" value="F:ATP binding"/>
    <property type="evidence" value="ECO:0007669"/>
    <property type="project" value="UniProtKB-KW"/>
</dbReference>
<dbReference type="SUPFAM" id="SSF53067">
    <property type="entry name" value="Actin-like ATPase domain"/>
    <property type="match status" value="2"/>
</dbReference>
<dbReference type="PROSITE" id="PS50065">
    <property type="entry name" value="HMG_COA_REDUCTASE_4"/>
    <property type="match status" value="1"/>
</dbReference>
<dbReference type="UniPathway" id="UPA00058">
    <property type="reaction ID" value="UER00103"/>
</dbReference>
<evidence type="ECO:0000256" key="8">
    <source>
        <dbReference type="ARBA" id="ARBA00022777"/>
    </source>
</evidence>
<feature type="domain" description="SSD" evidence="18">
    <location>
        <begin position="219"/>
        <end position="408"/>
    </location>
</feature>
<feature type="region of interest" description="Disordered" evidence="17">
    <location>
        <begin position="1222"/>
        <end position="1243"/>
    </location>
</feature>
<keyword evidence="14 16" id="KW-0472">Membrane</keyword>
<dbReference type="SUPFAM" id="SSF55035">
    <property type="entry name" value="NAD-binding domain of HMG-CoA reductase"/>
    <property type="match status" value="1"/>
</dbReference>
<evidence type="ECO:0000256" key="17">
    <source>
        <dbReference type="SAM" id="MobiDB-lite"/>
    </source>
</evidence>
<evidence type="ECO:0000256" key="2">
    <source>
        <dbReference type="ARBA" id="ARBA00004888"/>
    </source>
</evidence>
<dbReference type="GO" id="GO:0005789">
    <property type="term" value="C:endoplasmic reticulum membrane"/>
    <property type="evidence" value="ECO:0007669"/>
    <property type="project" value="UniProtKB-SubCell"/>
</dbReference>
<dbReference type="GO" id="GO:0005536">
    <property type="term" value="F:D-glucose binding"/>
    <property type="evidence" value="ECO:0007669"/>
    <property type="project" value="InterPro"/>
</dbReference>
<dbReference type="FunFam" id="3.40.367.20:FF:000009">
    <property type="entry name" value="Phosphotransferase"/>
    <property type="match status" value="1"/>
</dbReference>
<keyword evidence="5" id="KW-0808">Transferase</keyword>
<feature type="transmembrane region" description="Helical" evidence="16">
    <location>
        <begin position="220"/>
        <end position="239"/>
    </location>
</feature>
<dbReference type="InterPro" id="IPR000731">
    <property type="entry name" value="SSD"/>
</dbReference>
<keyword evidence="8" id="KW-0418">Kinase</keyword>
<dbReference type="Pfam" id="PF12349">
    <property type="entry name" value="Sterol-sensing"/>
    <property type="match status" value="2"/>
</dbReference>
<dbReference type="SUPFAM" id="SSF56542">
    <property type="entry name" value="Substrate-binding domain of HMG-CoA reductase"/>
    <property type="match status" value="1"/>
</dbReference>
<dbReference type="EMBL" id="JACYCC010000128">
    <property type="protein sequence ID" value="KAF8675062.1"/>
    <property type="molecule type" value="Genomic_DNA"/>
</dbReference>
<dbReference type="PROSITE" id="PS01192">
    <property type="entry name" value="HMG_COA_REDUCTASE_3"/>
    <property type="match status" value="1"/>
</dbReference>
<dbReference type="Pfam" id="PF00349">
    <property type="entry name" value="Hexokinase_1"/>
    <property type="match status" value="1"/>
</dbReference>
<comment type="subcellular location">
    <subcellularLocation>
        <location evidence="1 16">Endoplasmic reticulum membrane</location>
        <topology evidence="1 16">Multi-pass membrane protein</topology>
    </subcellularLocation>
</comment>
<evidence type="ECO:0000313" key="20">
    <source>
        <dbReference type="Proteomes" id="UP000650582"/>
    </source>
</evidence>
<dbReference type="GO" id="GO:0004420">
    <property type="term" value="F:hydroxymethylglutaryl-CoA reductase (NADPH) activity"/>
    <property type="evidence" value="ECO:0007669"/>
    <property type="project" value="UniProtKB-EC"/>
</dbReference>
<comment type="pathway">
    <text evidence="2">Carbohydrate degradation; glycolysis; D-glyceraldehyde 3-phosphate and glycerone phosphate from D-glucose: step 1/4.</text>
</comment>
<dbReference type="PANTHER" id="PTHR10572">
    <property type="entry name" value="3-HYDROXY-3-METHYLGLUTARYL-COENZYME A REDUCTASE"/>
    <property type="match status" value="1"/>
</dbReference>
<feature type="transmembrane region" description="Helical" evidence="16">
    <location>
        <begin position="385"/>
        <end position="409"/>
    </location>
</feature>
<dbReference type="GO" id="GO:0001678">
    <property type="term" value="P:intracellular glucose homeostasis"/>
    <property type="evidence" value="ECO:0007669"/>
    <property type="project" value="InterPro"/>
</dbReference>
<dbReference type="InterPro" id="IPR019807">
    <property type="entry name" value="Hexokinase_BS"/>
</dbReference>
<dbReference type="CDD" id="cd00643">
    <property type="entry name" value="HMG-CoA_reductase_classI"/>
    <property type="match status" value="1"/>
</dbReference>
<dbReference type="Gene3D" id="3.90.770.10">
    <property type="entry name" value="3-hydroxy-3-methylglutaryl-coenzyme A Reductase, Chain A, domain 2"/>
    <property type="match status" value="1"/>
</dbReference>
<dbReference type="InterPro" id="IPR043129">
    <property type="entry name" value="ATPase_NBD"/>
</dbReference>
<keyword evidence="12 16" id="KW-1133">Transmembrane helix</keyword>
<organism evidence="19 20">
    <name type="scientific">Rhizoctonia solani</name>
    <dbReference type="NCBI Taxonomy" id="456999"/>
    <lineage>
        <taxon>Eukaryota</taxon>
        <taxon>Fungi</taxon>
        <taxon>Dikarya</taxon>
        <taxon>Basidiomycota</taxon>
        <taxon>Agaricomycotina</taxon>
        <taxon>Agaricomycetes</taxon>
        <taxon>Cantharellales</taxon>
        <taxon>Ceratobasidiaceae</taxon>
        <taxon>Rhizoctonia</taxon>
    </lineage>
</organism>
<comment type="similarity">
    <text evidence="3 16">Belongs to the HMG-CoA reductase family.</text>
</comment>
<dbReference type="InterPro" id="IPR001312">
    <property type="entry name" value="Hexokinase"/>
</dbReference>
<keyword evidence="11 16" id="KW-0521">NADP</keyword>
<dbReference type="InterPro" id="IPR009029">
    <property type="entry name" value="HMG_CoA_Rdtase_sub-bd_dom_sf"/>
</dbReference>
<dbReference type="PROSITE" id="PS00378">
    <property type="entry name" value="HEXOKINASE_1"/>
    <property type="match status" value="1"/>
</dbReference>
<evidence type="ECO:0000256" key="16">
    <source>
        <dbReference type="RuleBase" id="RU361219"/>
    </source>
</evidence>
<comment type="caution">
    <text evidence="19">The sequence shown here is derived from an EMBL/GenBank/DDBJ whole genome shotgun (WGS) entry which is preliminary data.</text>
</comment>
<comment type="catalytic activity">
    <reaction evidence="16">
        <text>(R)-mevalonate + 2 NADP(+) + CoA = (3S)-3-hydroxy-3-methylglutaryl-CoA + 2 NADPH + 2 H(+)</text>
        <dbReference type="Rhea" id="RHEA:15989"/>
        <dbReference type="ChEBI" id="CHEBI:15378"/>
        <dbReference type="ChEBI" id="CHEBI:36464"/>
        <dbReference type="ChEBI" id="CHEBI:43074"/>
        <dbReference type="ChEBI" id="CHEBI:57287"/>
        <dbReference type="ChEBI" id="CHEBI:57783"/>
        <dbReference type="ChEBI" id="CHEBI:58349"/>
        <dbReference type="EC" id="1.1.1.34"/>
    </reaction>
</comment>
<feature type="transmembrane region" description="Helical" evidence="16">
    <location>
        <begin position="248"/>
        <end position="274"/>
    </location>
</feature>
<evidence type="ECO:0000256" key="15">
    <source>
        <dbReference type="ARBA" id="ARBA00023152"/>
    </source>
</evidence>
<keyword evidence="9 16" id="KW-0256">Endoplasmic reticulum</keyword>
<evidence type="ECO:0000259" key="18">
    <source>
        <dbReference type="PROSITE" id="PS50156"/>
    </source>
</evidence>
<dbReference type="GO" id="GO:0019318">
    <property type="term" value="P:hexose metabolic process"/>
    <property type="evidence" value="ECO:0007669"/>
    <property type="project" value="UniProtKB-ARBA"/>
</dbReference>
<dbReference type="PROSITE" id="PS50156">
    <property type="entry name" value="SSD"/>
    <property type="match status" value="1"/>
</dbReference>
<dbReference type="EC" id="1.1.1.34" evidence="16"/>
<dbReference type="GO" id="GO:0006696">
    <property type="term" value="P:ergosterol biosynthetic process"/>
    <property type="evidence" value="ECO:0007669"/>
    <property type="project" value="TreeGrafter"/>
</dbReference>
<evidence type="ECO:0000256" key="1">
    <source>
        <dbReference type="ARBA" id="ARBA00004477"/>
    </source>
</evidence>
<dbReference type="Gene3D" id="3.30.70.420">
    <property type="entry name" value="Hydroxymethylglutaryl-CoA reductase, class I/II, NAD/NADP-binding domain"/>
    <property type="match status" value="1"/>
</dbReference>
<dbReference type="FunFam" id="3.30.70.420:FF:000001">
    <property type="entry name" value="3-hydroxy-3-methylglutaryl coenzyme A reductase"/>
    <property type="match status" value="1"/>
</dbReference>
<dbReference type="InterPro" id="IPR009023">
    <property type="entry name" value="HMG_CoA_Rdtase_NAD(P)-bd_sf"/>
</dbReference>
<dbReference type="FunFam" id="1.10.3270.10:FF:000001">
    <property type="entry name" value="3-hydroxy-3-methylglutaryl coenzyme A reductase"/>
    <property type="match status" value="1"/>
</dbReference>